<comment type="caution">
    <text evidence="1">The sequence shown here is derived from an EMBL/GenBank/DDBJ whole genome shotgun (WGS) entry which is preliminary data.</text>
</comment>
<dbReference type="RefSeq" id="WP_244314994.1">
    <property type="nucleotide sequence ID" value="NZ_QEOB01000018.1"/>
</dbReference>
<organism evidence="1 2">
    <name type="scientific">Paraburkholderia unamae</name>
    <dbReference type="NCBI Taxonomy" id="219649"/>
    <lineage>
        <taxon>Bacteria</taxon>
        <taxon>Pseudomonadati</taxon>
        <taxon>Pseudomonadota</taxon>
        <taxon>Betaproteobacteria</taxon>
        <taxon>Burkholderiales</taxon>
        <taxon>Burkholderiaceae</taxon>
        <taxon>Paraburkholderia</taxon>
    </lineage>
</organism>
<reference evidence="1 2" key="1">
    <citation type="submission" date="2018-05" db="EMBL/GenBank/DDBJ databases">
        <title>Genomic Encyclopedia of Type Strains, Phase IV (KMG-V): Genome sequencing to study the core and pangenomes of soil and plant-associated prokaryotes.</title>
        <authorList>
            <person name="Whitman W."/>
        </authorList>
    </citation>
    <scope>NUCLEOTIDE SEQUENCE [LARGE SCALE GENOMIC DNA]</scope>
    <source>
        <strain evidence="1 2">SCZa-39</strain>
    </source>
</reference>
<proteinExistence type="predicted"/>
<evidence type="ECO:0000313" key="2">
    <source>
        <dbReference type="Proteomes" id="UP000245712"/>
    </source>
</evidence>
<name>A0ABX5KJ93_9BURK</name>
<protein>
    <submittedName>
        <fullName evidence="1">Uncharacterized protein</fullName>
    </submittedName>
</protein>
<keyword evidence="2" id="KW-1185">Reference proteome</keyword>
<dbReference type="Proteomes" id="UP000245712">
    <property type="component" value="Unassembled WGS sequence"/>
</dbReference>
<evidence type="ECO:0000313" key="1">
    <source>
        <dbReference type="EMBL" id="PVX75190.1"/>
    </source>
</evidence>
<gene>
    <name evidence="1" type="ORF">C7402_118122</name>
</gene>
<dbReference type="EMBL" id="QEOB01000018">
    <property type="protein sequence ID" value="PVX75190.1"/>
    <property type="molecule type" value="Genomic_DNA"/>
</dbReference>
<accession>A0ABX5KJ93</accession>
<sequence length="143" mass="15683">MSLNTSPNMNAALPAQTVNFVARKAPAARALPAGFESLAPFVETWALETETQRNAQRHAVGMEAILAFRDAILPQVDDVVAYLNGYALATLDEHPEAMTLMYLLLSLAEIAPAIEFYNQPAVIDGYESARFRADESFVMRPLP</sequence>